<gene>
    <name evidence="9" type="ORF">OSB1V03_LOCUS10732</name>
</gene>
<name>A0A7R9Q2U1_9ACAR</name>
<proteinExistence type="inferred from homology"/>
<comment type="similarity">
    <text evidence="2">Belongs to the CD36 family.</text>
</comment>
<sequence length="322" mass="37392">MSKIWFGLLLAVGLLLVMAGSVILGILPQIIKDKVKEEIPFNDNTSEAFERWQKTPVPLYMKFTFFVCKNADTYTNLSDIELEERGPYVYEETRLKQNITFYDDEVSYLENKTYKFRPDMSGHDIWINDPFARHCNKLKGTDGQLFKPNLEKEDTIYAFEPQLCRSVYFKYWKESEVQDIDTYRFRVPQEYFQCPLVNEDNTCYCNRNVSLCNRNGMIEIAHCQYRSLGAPIMMSSPYWNNGDPTLRTQFKSELKPPKELNDDNYGTYLDIEPTAEADDDQADKWKSMVGNKVKLGKGLSIAAITVGGLMAIIAIFLIYKYR</sequence>
<dbReference type="InterPro" id="IPR002159">
    <property type="entry name" value="CD36_fam"/>
</dbReference>
<reference evidence="9" key="1">
    <citation type="submission" date="2020-11" db="EMBL/GenBank/DDBJ databases">
        <authorList>
            <person name="Tran Van P."/>
        </authorList>
    </citation>
    <scope>NUCLEOTIDE SEQUENCE</scope>
</reference>
<evidence type="ECO:0000313" key="10">
    <source>
        <dbReference type="Proteomes" id="UP000759131"/>
    </source>
</evidence>
<dbReference type="Pfam" id="PF01130">
    <property type="entry name" value="CD36"/>
    <property type="match status" value="2"/>
</dbReference>
<feature type="transmembrane region" description="Helical" evidence="7">
    <location>
        <begin position="298"/>
        <end position="319"/>
    </location>
</feature>
<dbReference type="AlphaFoldDB" id="A0A7R9Q2U1"/>
<keyword evidence="5 7" id="KW-0472">Membrane</keyword>
<dbReference type="PANTHER" id="PTHR11923:SF51">
    <property type="entry name" value="LYSOSOME MEMBRANE PROTEIN 2"/>
    <property type="match status" value="1"/>
</dbReference>
<dbReference type="PANTHER" id="PTHR11923">
    <property type="entry name" value="SCAVENGER RECEPTOR CLASS B TYPE-1 SR-B1"/>
    <property type="match status" value="1"/>
</dbReference>
<evidence type="ECO:0000313" key="9">
    <source>
        <dbReference type="EMBL" id="CAD7630319.1"/>
    </source>
</evidence>
<keyword evidence="3 7" id="KW-0812">Transmembrane</keyword>
<evidence type="ECO:0000256" key="2">
    <source>
        <dbReference type="ARBA" id="ARBA00010532"/>
    </source>
</evidence>
<evidence type="ECO:0000256" key="1">
    <source>
        <dbReference type="ARBA" id="ARBA00004370"/>
    </source>
</evidence>
<keyword evidence="10" id="KW-1185">Reference proteome</keyword>
<accession>A0A7R9Q2U1</accession>
<dbReference type="Proteomes" id="UP000759131">
    <property type="component" value="Unassembled WGS sequence"/>
</dbReference>
<dbReference type="PRINTS" id="PR01609">
    <property type="entry name" value="CD36FAMILY"/>
</dbReference>
<evidence type="ECO:0000256" key="7">
    <source>
        <dbReference type="SAM" id="Phobius"/>
    </source>
</evidence>
<dbReference type="GO" id="GO:0005044">
    <property type="term" value="F:scavenger receptor activity"/>
    <property type="evidence" value="ECO:0007669"/>
    <property type="project" value="TreeGrafter"/>
</dbReference>
<keyword evidence="6" id="KW-0325">Glycoprotein</keyword>
<protein>
    <submittedName>
        <fullName evidence="9">Uncharacterized protein</fullName>
    </submittedName>
</protein>
<evidence type="ECO:0000256" key="6">
    <source>
        <dbReference type="ARBA" id="ARBA00023180"/>
    </source>
</evidence>
<feature type="signal peptide" evidence="8">
    <location>
        <begin position="1"/>
        <end position="19"/>
    </location>
</feature>
<evidence type="ECO:0000256" key="5">
    <source>
        <dbReference type="ARBA" id="ARBA00023136"/>
    </source>
</evidence>
<evidence type="ECO:0000256" key="3">
    <source>
        <dbReference type="ARBA" id="ARBA00022692"/>
    </source>
</evidence>
<dbReference type="EMBL" id="OC862539">
    <property type="protein sequence ID" value="CAD7630319.1"/>
    <property type="molecule type" value="Genomic_DNA"/>
</dbReference>
<comment type="subcellular location">
    <subcellularLocation>
        <location evidence="1">Membrane</location>
    </subcellularLocation>
</comment>
<keyword evidence="4 7" id="KW-1133">Transmembrane helix</keyword>
<feature type="chain" id="PRO_5036403736" evidence="8">
    <location>
        <begin position="20"/>
        <end position="322"/>
    </location>
</feature>
<organism evidence="9">
    <name type="scientific">Medioppia subpectinata</name>
    <dbReference type="NCBI Taxonomy" id="1979941"/>
    <lineage>
        <taxon>Eukaryota</taxon>
        <taxon>Metazoa</taxon>
        <taxon>Ecdysozoa</taxon>
        <taxon>Arthropoda</taxon>
        <taxon>Chelicerata</taxon>
        <taxon>Arachnida</taxon>
        <taxon>Acari</taxon>
        <taxon>Acariformes</taxon>
        <taxon>Sarcoptiformes</taxon>
        <taxon>Oribatida</taxon>
        <taxon>Brachypylina</taxon>
        <taxon>Oppioidea</taxon>
        <taxon>Oppiidae</taxon>
        <taxon>Medioppia</taxon>
    </lineage>
</organism>
<keyword evidence="8" id="KW-0732">Signal</keyword>
<dbReference type="OrthoDB" id="6498932at2759"/>
<evidence type="ECO:0000256" key="8">
    <source>
        <dbReference type="SAM" id="SignalP"/>
    </source>
</evidence>
<evidence type="ECO:0000256" key="4">
    <source>
        <dbReference type="ARBA" id="ARBA00022989"/>
    </source>
</evidence>
<dbReference type="EMBL" id="CAJPIZ010007964">
    <property type="protein sequence ID" value="CAG2110749.1"/>
    <property type="molecule type" value="Genomic_DNA"/>
</dbReference>
<dbReference type="GO" id="GO:0005737">
    <property type="term" value="C:cytoplasm"/>
    <property type="evidence" value="ECO:0007669"/>
    <property type="project" value="TreeGrafter"/>
</dbReference>
<dbReference type="GO" id="GO:0016020">
    <property type="term" value="C:membrane"/>
    <property type="evidence" value="ECO:0007669"/>
    <property type="project" value="UniProtKB-SubCell"/>
</dbReference>